<keyword evidence="3" id="KW-1185">Reference proteome</keyword>
<evidence type="ECO:0000313" key="2">
    <source>
        <dbReference type="EMBL" id="CAI9175948.1"/>
    </source>
</evidence>
<feature type="compositionally biased region" description="Low complexity" evidence="1">
    <location>
        <begin position="52"/>
        <end position="66"/>
    </location>
</feature>
<gene>
    <name evidence="2" type="ORF">MRATA1EN1_LOCUS24910</name>
</gene>
<accession>A0ABN8ZR01</accession>
<organism evidence="2 3">
    <name type="scientific">Rangifer tarandus platyrhynchus</name>
    <name type="common">Svalbard reindeer</name>
    <dbReference type="NCBI Taxonomy" id="3082113"/>
    <lineage>
        <taxon>Eukaryota</taxon>
        <taxon>Metazoa</taxon>
        <taxon>Chordata</taxon>
        <taxon>Craniata</taxon>
        <taxon>Vertebrata</taxon>
        <taxon>Euteleostomi</taxon>
        <taxon>Mammalia</taxon>
        <taxon>Eutheria</taxon>
        <taxon>Laurasiatheria</taxon>
        <taxon>Artiodactyla</taxon>
        <taxon>Ruminantia</taxon>
        <taxon>Pecora</taxon>
        <taxon>Cervidae</taxon>
        <taxon>Odocoileinae</taxon>
        <taxon>Rangifer</taxon>
    </lineage>
</organism>
<feature type="region of interest" description="Disordered" evidence="1">
    <location>
        <begin position="1"/>
        <end position="20"/>
    </location>
</feature>
<dbReference type="Proteomes" id="UP001176941">
    <property type="component" value="Chromosome 5"/>
</dbReference>
<evidence type="ECO:0000256" key="1">
    <source>
        <dbReference type="SAM" id="MobiDB-lite"/>
    </source>
</evidence>
<evidence type="ECO:0000313" key="3">
    <source>
        <dbReference type="Proteomes" id="UP001176941"/>
    </source>
</evidence>
<protein>
    <submittedName>
        <fullName evidence="2">Uncharacterized protein</fullName>
    </submittedName>
</protein>
<reference evidence="2" key="1">
    <citation type="submission" date="2023-04" db="EMBL/GenBank/DDBJ databases">
        <authorList>
            <consortium name="ELIXIR-Norway"/>
        </authorList>
    </citation>
    <scope>NUCLEOTIDE SEQUENCE [LARGE SCALE GENOMIC DNA]</scope>
</reference>
<feature type="compositionally biased region" description="Polar residues" evidence="1">
    <location>
        <begin position="67"/>
        <end position="82"/>
    </location>
</feature>
<dbReference type="EMBL" id="OX459941">
    <property type="protein sequence ID" value="CAI9175948.1"/>
    <property type="molecule type" value="Genomic_DNA"/>
</dbReference>
<name>A0ABN8ZR01_RANTA</name>
<feature type="region of interest" description="Disordered" evidence="1">
    <location>
        <begin position="41"/>
        <end position="89"/>
    </location>
</feature>
<sequence>MDEGGRSGVDWTVAGRGRGVDRPLGERAVCRIGRETRAGFRLPFPRGRRGRQAAARAPSPVARRVQIPTTGSRVRVSNSHTPTPRGPFF</sequence>
<proteinExistence type="predicted"/>